<dbReference type="STRING" id="39482.ERS852491_04783"/>
<comment type="subcellular location">
    <subcellularLocation>
        <location evidence="1 7">Cell membrane</location>
        <topology evidence="1 7">Multi-pass membrane protein</topology>
    </subcellularLocation>
</comment>
<dbReference type="OrthoDB" id="27560at2"/>
<evidence type="ECO:0000259" key="8">
    <source>
        <dbReference type="PROSITE" id="PS50928"/>
    </source>
</evidence>
<feature type="transmembrane region" description="Helical" evidence="7">
    <location>
        <begin position="111"/>
        <end position="133"/>
    </location>
</feature>
<keyword evidence="2 7" id="KW-0813">Transport</keyword>
<evidence type="ECO:0000256" key="4">
    <source>
        <dbReference type="ARBA" id="ARBA00022692"/>
    </source>
</evidence>
<evidence type="ECO:0000256" key="7">
    <source>
        <dbReference type="RuleBase" id="RU363032"/>
    </source>
</evidence>
<keyword evidence="3" id="KW-1003">Cell membrane</keyword>
<feature type="transmembrane region" description="Helical" evidence="7">
    <location>
        <begin position="139"/>
        <end position="164"/>
    </location>
</feature>
<dbReference type="AlphaFoldDB" id="A0A174M4C7"/>
<evidence type="ECO:0000313" key="10">
    <source>
        <dbReference type="Proteomes" id="UP000095544"/>
    </source>
</evidence>
<feature type="transmembrane region" description="Helical" evidence="7">
    <location>
        <begin position="7"/>
        <end position="31"/>
    </location>
</feature>
<reference evidence="9 10" key="1">
    <citation type="submission" date="2015-09" db="EMBL/GenBank/DDBJ databases">
        <authorList>
            <consortium name="Pathogen Informatics"/>
        </authorList>
    </citation>
    <scope>NUCLEOTIDE SEQUENCE [LARGE SCALE GENOMIC DNA]</scope>
    <source>
        <strain evidence="9 10">2789STDY5834876</strain>
    </source>
</reference>
<dbReference type="InterPro" id="IPR000515">
    <property type="entry name" value="MetI-like"/>
</dbReference>
<evidence type="ECO:0000313" key="9">
    <source>
        <dbReference type="EMBL" id="CUP29717.1"/>
    </source>
</evidence>
<dbReference type="InterPro" id="IPR050901">
    <property type="entry name" value="BP-dep_ABC_trans_perm"/>
</dbReference>
<keyword evidence="4 7" id="KW-0812">Transmembrane</keyword>
<feature type="domain" description="ABC transmembrane type-1" evidence="8">
    <location>
        <begin position="71"/>
        <end position="264"/>
    </location>
</feature>
<sequence length="278" mass="30987">MKKKKRIAMVLQYAALLSALLIIIFPIYWIIISSFKIKEDILSYPPKLFPSQFTLENYVTAFREYDVLMYLKNSLIVTVVTVILTVIIAALAAYAMCFFKFAPAKILNNLLYLLQVLPTITMMVPLMTLYRIMGIQNTYTSLILTYTAAITGVPIALILITGYFKAIPMELFESASIDGAGSFKAFYKILLPLGAPGLVCTAIYVFVQAWQEFMFAVNLITAPEKYTLPVGLQSFVGMRSTDWGGMMATCTMIAIPAVILFTAVQNYFVDNLAGSVKE</sequence>
<evidence type="ECO:0000256" key="6">
    <source>
        <dbReference type="ARBA" id="ARBA00023136"/>
    </source>
</evidence>
<dbReference type="SUPFAM" id="SSF161098">
    <property type="entry name" value="MetI-like"/>
    <property type="match status" value="1"/>
</dbReference>
<accession>A0A174M4C7</accession>
<evidence type="ECO:0000256" key="5">
    <source>
        <dbReference type="ARBA" id="ARBA00022989"/>
    </source>
</evidence>
<name>A0A174M4C7_9FIRM</name>
<dbReference type="Proteomes" id="UP000095544">
    <property type="component" value="Unassembled WGS sequence"/>
</dbReference>
<feature type="transmembrane region" description="Helical" evidence="7">
    <location>
        <begin position="75"/>
        <end position="99"/>
    </location>
</feature>
<dbReference type="CDD" id="cd06261">
    <property type="entry name" value="TM_PBP2"/>
    <property type="match status" value="1"/>
</dbReference>
<dbReference type="Pfam" id="PF00528">
    <property type="entry name" value="BPD_transp_1"/>
    <property type="match status" value="1"/>
</dbReference>
<organism evidence="9 10">
    <name type="scientific">Faecalicatena contorta</name>
    <dbReference type="NCBI Taxonomy" id="39482"/>
    <lineage>
        <taxon>Bacteria</taxon>
        <taxon>Bacillati</taxon>
        <taxon>Bacillota</taxon>
        <taxon>Clostridia</taxon>
        <taxon>Lachnospirales</taxon>
        <taxon>Lachnospiraceae</taxon>
        <taxon>Faecalicatena</taxon>
    </lineage>
</organism>
<evidence type="ECO:0000256" key="3">
    <source>
        <dbReference type="ARBA" id="ARBA00022475"/>
    </source>
</evidence>
<feature type="transmembrane region" description="Helical" evidence="7">
    <location>
        <begin position="243"/>
        <end position="269"/>
    </location>
</feature>
<protein>
    <submittedName>
        <fullName evidence="9">Inner membrane ABC transporter permease protein ycjP</fullName>
    </submittedName>
</protein>
<comment type="similarity">
    <text evidence="7">Belongs to the binding-protein-dependent transport system permease family.</text>
</comment>
<dbReference type="RefSeq" id="WP_050638912.1">
    <property type="nucleotide sequence ID" value="NZ_CABKUE010000004.1"/>
</dbReference>
<proteinExistence type="inferred from homology"/>
<dbReference type="GO" id="GO:0055085">
    <property type="term" value="P:transmembrane transport"/>
    <property type="evidence" value="ECO:0007669"/>
    <property type="project" value="InterPro"/>
</dbReference>
<evidence type="ECO:0000256" key="1">
    <source>
        <dbReference type="ARBA" id="ARBA00004651"/>
    </source>
</evidence>
<dbReference type="EMBL" id="CYZU01000078">
    <property type="protein sequence ID" value="CUP29717.1"/>
    <property type="molecule type" value="Genomic_DNA"/>
</dbReference>
<evidence type="ECO:0000256" key="2">
    <source>
        <dbReference type="ARBA" id="ARBA00022448"/>
    </source>
</evidence>
<feature type="transmembrane region" description="Helical" evidence="7">
    <location>
        <begin position="185"/>
        <end position="207"/>
    </location>
</feature>
<dbReference type="PANTHER" id="PTHR32243">
    <property type="entry name" value="MALTOSE TRANSPORT SYSTEM PERMEASE-RELATED"/>
    <property type="match status" value="1"/>
</dbReference>
<dbReference type="GO" id="GO:0005886">
    <property type="term" value="C:plasma membrane"/>
    <property type="evidence" value="ECO:0007669"/>
    <property type="project" value="UniProtKB-SubCell"/>
</dbReference>
<gene>
    <name evidence="9" type="primary">ycjP_36</name>
    <name evidence="9" type="ORF">ERS852491_04783</name>
</gene>
<dbReference type="PROSITE" id="PS50928">
    <property type="entry name" value="ABC_TM1"/>
    <property type="match status" value="1"/>
</dbReference>
<keyword evidence="5 7" id="KW-1133">Transmembrane helix</keyword>
<dbReference type="InterPro" id="IPR035906">
    <property type="entry name" value="MetI-like_sf"/>
</dbReference>
<keyword evidence="6 7" id="KW-0472">Membrane</keyword>
<dbReference type="Gene3D" id="1.10.3720.10">
    <property type="entry name" value="MetI-like"/>
    <property type="match status" value="1"/>
</dbReference>
<dbReference type="PANTHER" id="PTHR32243:SF18">
    <property type="entry name" value="INNER MEMBRANE ABC TRANSPORTER PERMEASE PROTEIN YCJP"/>
    <property type="match status" value="1"/>
</dbReference>